<evidence type="ECO:0000256" key="1">
    <source>
        <dbReference type="SAM" id="SignalP"/>
    </source>
</evidence>
<evidence type="ECO:0000313" key="3">
    <source>
        <dbReference type="Proteomes" id="UP000250266"/>
    </source>
</evidence>
<dbReference type="OrthoDB" id="2117996at2759"/>
<sequence length="199" mass="20457">MKASTITAIIAFTASAIASPVYKVAPVLRTRDAAVAAARCANAANPGICQSVVETINGWDESVNTVNDFLNRAPLLAGQDLVNLENIALQLALNEPGFLGILKSTPGISPQGLAAATTLGQVFPAVPQNLQGLVQGTVTLTDAINNINTIRCPSILPNISLLWVEAARAAGADTPGFALGPNFCPLLPANVGDGYSLDV</sequence>
<gene>
    <name evidence="2" type="ORF">K432DRAFT_343306</name>
</gene>
<evidence type="ECO:0000313" key="2">
    <source>
        <dbReference type="EMBL" id="OCK85367.1"/>
    </source>
</evidence>
<dbReference type="EMBL" id="KV744820">
    <property type="protein sequence ID" value="OCK85367.1"/>
    <property type="molecule type" value="Genomic_DNA"/>
</dbReference>
<feature type="chain" id="PRO_5034227212" evidence="1">
    <location>
        <begin position="19"/>
        <end position="199"/>
    </location>
</feature>
<name>A0A8E2JK43_9PEZI</name>
<keyword evidence="3" id="KW-1185">Reference proteome</keyword>
<dbReference type="AlphaFoldDB" id="A0A8E2JK43"/>
<protein>
    <submittedName>
        <fullName evidence="2">Uncharacterized protein</fullName>
    </submittedName>
</protein>
<organism evidence="2 3">
    <name type="scientific">Lepidopterella palustris CBS 459.81</name>
    <dbReference type="NCBI Taxonomy" id="1314670"/>
    <lineage>
        <taxon>Eukaryota</taxon>
        <taxon>Fungi</taxon>
        <taxon>Dikarya</taxon>
        <taxon>Ascomycota</taxon>
        <taxon>Pezizomycotina</taxon>
        <taxon>Dothideomycetes</taxon>
        <taxon>Pleosporomycetidae</taxon>
        <taxon>Mytilinidiales</taxon>
        <taxon>Argynnaceae</taxon>
        <taxon>Lepidopterella</taxon>
    </lineage>
</organism>
<dbReference type="Proteomes" id="UP000250266">
    <property type="component" value="Unassembled WGS sequence"/>
</dbReference>
<reference evidence="2 3" key="1">
    <citation type="journal article" date="2016" name="Nat. Commun.">
        <title>Ectomycorrhizal ecology is imprinted in the genome of the dominant symbiotic fungus Cenococcum geophilum.</title>
        <authorList>
            <consortium name="DOE Joint Genome Institute"/>
            <person name="Peter M."/>
            <person name="Kohler A."/>
            <person name="Ohm R.A."/>
            <person name="Kuo A."/>
            <person name="Krutzmann J."/>
            <person name="Morin E."/>
            <person name="Arend M."/>
            <person name="Barry K.W."/>
            <person name="Binder M."/>
            <person name="Choi C."/>
            <person name="Clum A."/>
            <person name="Copeland A."/>
            <person name="Grisel N."/>
            <person name="Haridas S."/>
            <person name="Kipfer T."/>
            <person name="LaButti K."/>
            <person name="Lindquist E."/>
            <person name="Lipzen A."/>
            <person name="Maire R."/>
            <person name="Meier B."/>
            <person name="Mihaltcheva S."/>
            <person name="Molinier V."/>
            <person name="Murat C."/>
            <person name="Poggeler S."/>
            <person name="Quandt C.A."/>
            <person name="Sperisen C."/>
            <person name="Tritt A."/>
            <person name="Tisserant E."/>
            <person name="Crous P.W."/>
            <person name="Henrissat B."/>
            <person name="Nehls U."/>
            <person name="Egli S."/>
            <person name="Spatafora J.W."/>
            <person name="Grigoriev I.V."/>
            <person name="Martin F.M."/>
        </authorList>
    </citation>
    <scope>NUCLEOTIDE SEQUENCE [LARGE SCALE GENOMIC DNA]</scope>
    <source>
        <strain evidence="2 3">CBS 459.81</strain>
    </source>
</reference>
<proteinExistence type="predicted"/>
<accession>A0A8E2JK43</accession>
<feature type="signal peptide" evidence="1">
    <location>
        <begin position="1"/>
        <end position="18"/>
    </location>
</feature>
<keyword evidence="1" id="KW-0732">Signal</keyword>